<keyword evidence="3" id="KW-1185">Reference proteome</keyword>
<feature type="region of interest" description="Disordered" evidence="1">
    <location>
        <begin position="1"/>
        <end position="27"/>
    </location>
</feature>
<proteinExistence type="predicted"/>
<protein>
    <submittedName>
        <fullName evidence="2">Uncharacterized protein</fullName>
    </submittedName>
</protein>
<dbReference type="RefSeq" id="WP_045020105.1">
    <property type="nucleotide sequence ID" value="NZ_JWJH01000008.1"/>
</dbReference>
<evidence type="ECO:0000256" key="1">
    <source>
        <dbReference type="SAM" id="MobiDB-lite"/>
    </source>
</evidence>
<feature type="compositionally biased region" description="Basic and acidic residues" evidence="1">
    <location>
        <begin position="11"/>
        <end position="27"/>
    </location>
</feature>
<accession>A0ABR5CSS9</accession>
<comment type="caution">
    <text evidence="2">The sequence shown here is derived from an EMBL/GenBank/DDBJ whole genome shotgun (WGS) entry which is preliminary data.</text>
</comment>
<dbReference type="EMBL" id="JWJH01000008">
    <property type="protein sequence ID" value="KJF67902.1"/>
    <property type="molecule type" value="Genomic_DNA"/>
</dbReference>
<name>A0ABR5CSS9_9HYPH</name>
<reference evidence="2 3" key="1">
    <citation type="submission" date="2015-03" db="EMBL/GenBank/DDBJ databases">
        <title>Draft Genome Sequences of Agrobacterium nepotum Strain 39/7T (= CFBP 7436T = LMG 26435T) and Agrobacterium sp. Strain KFB 330 (= CFBP 8308 = LMG 28674).</title>
        <authorList>
            <person name="Kuzmanovic N."/>
            <person name="Pulawska J."/>
            <person name="Obradovic A."/>
        </authorList>
    </citation>
    <scope>NUCLEOTIDE SEQUENCE [LARGE SCALE GENOMIC DNA]</scope>
    <source>
        <strain evidence="2 3">39/7</strain>
    </source>
</reference>
<evidence type="ECO:0000313" key="2">
    <source>
        <dbReference type="EMBL" id="KJF67902.1"/>
    </source>
</evidence>
<gene>
    <name evidence="2" type="ORF">RS75_10595</name>
</gene>
<sequence length="59" mass="6601">MIVKVLSTEGTQREMGEHQPERLHDIDMPKATMDDDLHEEIIIGTGPIGSCNNQKRGMP</sequence>
<dbReference type="Proteomes" id="UP000052068">
    <property type="component" value="Unassembled WGS sequence"/>
</dbReference>
<organism evidence="2 3">
    <name type="scientific">Rhizobium nepotum 39/7</name>
    <dbReference type="NCBI Taxonomy" id="1368418"/>
    <lineage>
        <taxon>Bacteria</taxon>
        <taxon>Pseudomonadati</taxon>
        <taxon>Pseudomonadota</taxon>
        <taxon>Alphaproteobacteria</taxon>
        <taxon>Hyphomicrobiales</taxon>
        <taxon>Rhizobiaceae</taxon>
        <taxon>Rhizobium/Agrobacterium group</taxon>
        <taxon>Rhizobium</taxon>
    </lineage>
</organism>
<evidence type="ECO:0000313" key="3">
    <source>
        <dbReference type="Proteomes" id="UP000052068"/>
    </source>
</evidence>